<reference evidence="1" key="1">
    <citation type="journal article" date="2020" name="Stud. Mycol.">
        <title>101 Dothideomycetes genomes: a test case for predicting lifestyles and emergence of pathogens.</title>
        <authorList>
            <person name="Haridas S."/>
            <person name="Albert R."/>
            <person name="Binder M."/>
            <person name="Bloem J."/>
            <person name="Labutti K."/>
            <person name="Salamov A."/>
            <person name="Andreopoulos B."/>
            <person name="Baker S."/>
            <person name="Barry K."/>
            <person name="Bills G."/>
            <person name="Bluhm B."/>
            <person name="Cannon C."/>
            <person name="Castanera R."/>
            <person name="Culley D."/>
            <person name="Daum C."/>
            <person name="Ezra D."/>
            <person name="Gonzalez J."/>
            <person name="Henrissat B."/>
            <person name="Kuo A."/>
            <person name="Liang C."/>
            <person name="Lipzen A."/>
            <person name="Lutzoni F."/>
            <person name="Magnuson J."/>
            <person name="Mondo S."/>
            <person name="Nolan M."/>
            <person name="Ohm R."/>
            <person name="Pangilinan J."/>
            <person name="Park H.-J."/>
            <person name="Ramirez L."/>
            <person name="Alfaro M."/>
            <person name="Sun H."/>
            <person name="Tritt A."/>
            <person name="Yoshinaga Y."/>
            <person name="Zwiers L.-H."/>
            <person name="Turgeon B."/>
            <person name="Goodwin S."/>
            <person name="Spatafora J."/>
            <person name="Crous P."/>
            <person name="Grigoriev I."/>
        </authorList>
    </citation>
    <scope>NUCLEOTIDE SEQUENCE</scope>
    <source>
        <strain evidence="1">CBS 183.55</strain>
    </source>
</reference>
<evidence type="ECO:0000313" key="1">
    <source>
        <dbReference type="EMBL" id="KAF1932531.1"/>
    </source>
</evidence>
<organism evidence="1 2">
    <name type="scientific">Didymella exigua CBS 183.55</name>
    <dbReference type="NCBI Taxonomy" id="1150837"/>
    <lineage>
        <taxon>Eukaryota</taxon>
        <taxon>Fungi</taxon>
        <taxon>Dikarya</taxon>
        <taxon>Ascomycota</taxon>
        <taxon>Pezizomycotina</taxon>
        <taxon>Dothideomycetes</taxon>
        <taxon>Pleosporomycetidae</taxon>
        <taxon>Pleosporales</taxon>
        <taxon>Pleosporineae</taxon>
        <taxon>Didymellaceae</taxon>
        <taxon>Didymella</taxon>
    </lineage>
</organism>
<dbReference type="AlphaFoldDB" id="A0A6A5RVP4"/>
<dbReference type="RefSeq" id="XP_033452779.1">
    <property type="nucleotide sequence ID" value="XM_033588519.1"/>
</dbReference>
<proteinExistence type="predicted"/>
<gene>
    <name evidence="1" type="ORF">M421DRAFT_243622</name>
</gene>
<name>A0A6A5RVP4_9PLEO</name>
<protein>
    <submittedName>
        <fullName evidence="1">Uncharacterized protein</fullName>
    </submittedName>
</protein>
<keyword evidence="2" id="KW-1185">Reference proteome</keyword>
<accession>A0A6A5RVP4</accession>
<dbReference type="Proteomes" id="UP000800082">
    <property type="component" value="Unassembled WGS sequence"/>
</dbReference>
<sequence>MKPTLHQQRSLLFVSAEHRLPPLSSCFCLETTRRIAYRALRQPLALLPRLEPGANHLWDVGAVPFEVQSQSQNPKAILYHVRVDTSCLSELFLFEGHAVRLTCCFALPTSTFVTGRPRFVAACHAITLLS</sequence>
<dbReference type="GeneID" id="54346166"/>
<dbReference type="EMBL" id="ML978958">
    <property type="protein sequence ID" value="KAF1932531.1"/>
    <property type="molecule type" value="Genomic_DNA"/>
</dbReference>
<evidence type="ECO:0000313" key="2">
    <source>
        <dbReference type="Proteomes" id="UP000800082"/>
    </source>
</evidence>